<gene>
    <name evidence="1" type="ORF">C8F04DRAFT_1113103</name>
</gene>
<name>A0AAD6SMK3_9AGAR</name>
<proteinExistence type="predicted"/>
<dbReference type="Proteomes" id="UP001218188">
    <property type="component" value="Unassembled WGS sequence"/>
</dbReference>
<sequence length="190" mass="21711">MVPTPSSVPFIQHPPLRPLPTAPLLRTVAILFWRAHSISLYPWSQLTAFTGHSIFPHQCVDILTHACNLLYCNFDINVEHTNVPEISRRVTAPCLKTLILQIWFDFDLSWSFLDIFTLPAIQQLQVPEWLLQGDSVVDSLKSLISRSRCNVQKLELYITESNISPDLYPPCLSHRGELNVVDPFLVHLDE</sequence>
<evidence type="ECO:0000313" key="1">
    <source>
        <dbReference type="EMBL" id="KAJ7030634.1"/>
    </source>
</evidence>
<comment type="caution">
    <text evidence="1">The sequence shown here is derived from an EMBL/GenBank/DDBJ whole genome shotgun (WGS) entry which is preliminary data.</text>
</comment>
<dbReference type="EMBL" id="JARJCM010000089">
    <property type="protein sequence ID" value="KAJ7030634.1"/>
    <property type="molecule type" value="Genomic_DNA"/>
</dbReference>
<protein>
    <submittedName>
        <fullName evidence="1">Uncharacterized protein</fullName>
    </submittedName>
</protein>
<keyword evidence="2" id="KW-1185">Reference proteome</keyword>
<dbReference type="AlphaFoldDB" id="A0AAD6SMK3"/>
<organism evidence="1 2">
    <name type="scientific">Mycena alexandri</name>
    <dbReference type="NCBI Taxonomy" id="1745969"/>
    <lineage>
        <taxon>Eukaryota</taxon>
        <taxon>Fungi</taxon>
        <taxon>Dikarya</taxon>
        <taxon>Basidiomycota</taxon>
        <taxon>Agaricomycotina</taxon>
        <taxon>Agaricomycetes</taxon>
        <taxon>Agaricomycetidae</taxon>
        <taxon>Agaricales</taxon>
        <taxon>Marasmiineae</taxon>
        <taxon>Mycenaceae</taxon>
        <taxon>Mycena</taxon>
    </lineage>
</organism>
<reference evidence="1" key="1">
    <citation type="submission" date="2023-03" db="EMBL/GenBank/DDBJ databases">
        <title>Massive genome expansion in bonnet fungi (Mycena s.s.) driven by repeated elements and novel gene families across ecological guilds.</title>
        <authorList>
            <consortium name="Lawrence Berkeley National Laboratory"/>
            <person name="Harder C.B."/>
            <person name="Miyauchi S."/>
            <person name="Viragh M."/>
            <person name="Kuo A."/>
            <person name="Thoen E."/>
            <person name="Andreopoulos B."/>
            <person name="Lu D."/>
            <person name="Skrede I."/>
            <person name="Drula E."/>
            <person name="Henrissat B."/>
            <person name="Morin E."/>
            <person name="Kohler A."/>
            <person name="Barry K."/>
            <person name="LaButti K."/>
            <person name="Morin E."/>
            <person name="Salamov A."/>
            <person name="Lipzen A."/>
            <person name="Mereny Z."/>
            <person name="Hegedus B."/>
            <person name="Baldrian P."/>
            <person name="Stursova M."/>
            <person name="Weitz H."/>
            <person name="Taylor A."/>
            <person name="Grigoriev I.V."/>
            <person name="Nagy L.G."/>
            <person name="Martin F."/>
            <person name="Kauserud H."/>
        </authorList>
    </citation>
    <scope>NUCLEOTIDE SEQUENCE</scope>
    <source>
        <strain evidence="1">CBHHK200</strain>
    </source>
</reference>
<accession>A0AAD6SMK3</accession>
<evidence type="ECO:0000313" key="2">
    <source>
        <dbReference type="Proteomes" id="UP001218188"/>
    </source>
</evidence>